<reference evidence="3" key="1">
    <citation type="journal article" date="2002" name="Science">
        <title>The draft genome of Ciona intestinalis: insights into chordate and vertebrate origins.</title>
        <authorList>
            <person name="Dehal P."/>
            <person name="Satou Y."/>
            <person name="Campbell R.K."/>
            <person name="Chapman J."/>
            <person name="Degnan B."/>
            <person name="De Tomaso A."/>
            <person name="Davidson B."/>
            <person name="Di Gregorio A."/>
            <person name="Gelpke M."/>
            <person name="Goodstein D.M."/>
            <person name="Harafuji N."/>
            <person name="Hastings K.E."/>
            <person name="Ho I."/>
            <person name="Hotta K."/>
            <person name="Huang W."/>
            <person name="Kawashima T."/>
            <person name="Lemaire P."/>
            <person name="Martinez D."/>
            <person name="Meinertzhagen I.A."/>
            <person name="Necula S."/>
            <person name="Nonaka M."/>
            <person name="Putnam N."/>
            <person name="Rash S."/>
            <person name="Saiga H."/>
            <person name="Satake M."/>
            <person name="Terry A."/>
            <person name="Yamada L."/>
            <person name="Wang H.G."/>
            <person name="Awazu S."/>
            <person name="Azumi K."/>
            <person name="Boore J."/>
            <person name="Branno M."/>
            <person name="Chin-Bow S."/>
            <person name="DeSantis R."/>
            <person name="Doyle S."/>
            <person name="Francino P."/>
            <person name="Keys D.N."/>
            <person name="Haga S."/>
            <person name="Hayashi H."/>
            <person name="Hino K."/>
            <person name="Imai K.S."/>
            <person name="Inaba K."/>
            <person name="Kano S."/>
            <person name="Kobayashi K."/>
            <person name="Kobayashi M."/>
            <person name="Lee B.I."/>
            <person name="Makabe K.W."/>
            <person name="Manohar C."/>
            <person name="Matassi G."/>
            <person name="Medina M."/>
            <person name="Mochizuki Y."/>
            <person name="Mount S."/>
            <person name="Morishita T."/>
            <person name="Miura S."/>
            <person name="Nakayama A."/>
            <person name="Nishizaka S."/>
            <person name="Nomoto H."/>
            <person name="Ohta F."/>
            <person name="Oishi K."/>
            <person name="Rigoutsos I."/>
            <person name="Sano M."/>
            <person name="Sasaki A."/>
            <person name="Sasakura Y."/>
            <person name="Shoguchi E."/>
            <person name="Shin-i T."/>
            <person name="Spagnuolo A."/>
            <person name="Stainier D."/>
            <person name="Suzuki M.M."/>
            <person name="Tassy O."/>
            <person name="Takatori N."/>
            <person name="Tokuoka M."/>
            <person name="Yagi K."/>
            <person name="Yoshizaki F."/>
            <person name="Wada S."/>
            <person name="Zhang C."/>
            <person name="Hyatt P.D."/>
            <person name="Larimer F."/>
            <person name="Detter C."/>
            <person name="Doggett N."/>
            <person name="Glavina T."/>
            <person name="Hawkins T."/>
            <person name="Richardson P."/>
            <person name="Lucas S."/>
            <person name="Kohara Y."/>
            <person name="Levine M."/>
            <person name="Satoh N."/>
            <person name="Rokhsar D.S."/>
        </authorList>
    </citation>
    <scope>NUCLEOTIDE SEQUENCE [LARGE SCALE GENOMIC DNA]</scope>
</reference>
<dbReference type="Proteomes" id="UP000008144">
    <property type="component" value="Chromosome 4"/>
</dbReference>
<dbReference type="HOGENOM" id="CLU_1151460_0_0_1"/>
<sequence length="241" mass="26634">MLNRACKDGDLTILHNNWLACCKDRAQGKSESKRADPSSQKSCDQVASSNVKRPKSSRNRVGYYEYHLSERSKDEKRRRYSNATNTSSVICSLCRERARRILSMKYPSKGTLDTRQKTTSTPRPQTNSNSQIEKCTPTATARPVTVRSPPIVPSPGSTISPKPATANPTVVTPLLWKTCNDKAKRTTRTLAKEYASAAQNSTAKFSRTQLRSPRPPVNGLVHLLSSAVKISAVSVLNEKKS</sequence>
<feature type="region of interest" description="Disordered" evidence="1">
    <location>
        <begin position="109"/>
        <end position="165"/>
    </location>
</feature>
<feature type="compositionally biased region" description="Polar residues" evidence="1">
    <location>
        <begin position="37"/>
        <end position="51"/>
    </location>
</feature>
<evidence type="ECO:0000313" key="2">
    <source>
        <dbReference type="Ensembl" id="ENSCINP00000034639.1"/>
    </source>
</evidence>
<feature type="region of interest" description="Disordered" evidence="1">
    <location>
        <begin position="30"/>
        <end position="61"/>
    </location>
</feature>
<evidence type="ECO:0000313" key="3">
    <source>
        <dbReference type="Proteomes" id="UP000008144"/>
    </source>
</evidence>
<feature type="compositionally biased region" description="Polar residues" evidence="1">
    <location>
        <begin position="155"/>
        <end position="165"/>
    </location>
</feature>
<protein>
    <submittedName>
        <fullName evidence="2">Uncharacterized protein</fullName>
    </submittedName>
</protein>
<dbReference type="InParanoid" id="H2XYA5"/>
<reference evidence="2" key="4">
    <citation type="submission" date="2025-09" db="UniProtKB">
        <authorList>
            <consortium name="Ensembl"/>
        </authorList>
    </citation>
    <scope>IDENTIFICATION</scope>
</reference>
<evidence type="ECO:0000256" key="1">
    <source>
        <dbReference type="SAM" id="MobiDB-lite"/>
    </source>
</evidence>
<reference evidence="2" key="2">
    <citation type="journal article" date="2008" name="Genome Biol.">
        <title>Improved genome assembly and evidence-based global gene model set for the chordate Ciona intestinalis: new insight into intron and operon populations.</title>
        <authorList>
            <person name="Satou Y."/>
            <person name="Mineta K."/>
            <person name="Ogasawara M."/>
            <person name="Sasakura Y."/>
            <person name="Shoguchi E."/>
            <person name="Ueno K."/>
            <person name="Yamada L."/>
            <person name="Matsumoto J."/>
            <person name="Wasserscheid J."/>
            <person name="Dewar K."/>
            <person name="Wiley G.B."/>
            <person name="Macmil S.L."/>
            <person name="Roe B.A."/>
            <person name="Zeller R.W."/>
            <person name="Hastings K.E."/>
            <person name="Lemaire P."/>
            <person name="Lindquist E."/>
            <person name="Endo T."/>
            <person name="Hotta K."/>
            <person name="Inaba K."/>
        </authorList>
    </citation>
    <scope>NUCLEOTIDE SEQUENCE [LARGE SCALE GENOMIC DNA]</scope>
    <source>
        <strain evidence="2">wild type</strain>
    </source>
</reference>
<organism evidence="2 3">
    <name type="scientific">Ciona intestinalis</name>
    <name type="common">Transparent sea squirt</name>
    <name type="synonym">Ascidia intestinalis</name>
    <dbReference type="NCBI Taxonomy" id="7719"/>
    <lineage>
        <taxon>Eukaryota</taxon>
        <taxon>Metazoa</taxon>
        <taxon>Chordata</taxon>
        <taxon>Tunicata</taxon>
        <taxon>Ascidiacea</taxon>
        <taxon>Phlebobranchia</taxon>
        <taxon>Cionidae</taxon>
        <taxon>Ciona</taxon>
    </lineage>
</organism>
<proteinExistence type="predicted"/>
<reference evidence="2" key="3">
    <citation type="submission" date="2025-08" db="UniProtKB">
        <authorList>
            <consortium name="Ensembl"/>
        </authorList>
    </citation>
    <scope>IDENTIFICATION</scope>
</reference>
<keyword evidence="3" id="KW-1185">Reference proteome</keyword>
<feature type="compositionally biased region" description="Polar residues" evidence="1">
    <location>
        <begin position="111"/>
        <end position="139"/>
    </location>
</feature>
<accession>H2XYA5</accession>
<dbReference type="EMBL" id="EAAA01001935">
    <property type="status" value="NOT_ANNOTATED_CDS"/>
    <property type="molecule type" value="Genomic_DNA"/>
</dbReference>
<name>H2XYA5_CIOIN</name>
<dbReference type="Ensembl" id="ENSCINT00000033299.1">
    <property type="protein sequence ID" value="ENSCINP00000034639.1"/>
    <property type="gene ID" value="ENSCING00000023297.1"/>
</dbReference>
<dbReference type="AlphaFoldDB" id="H2XYA5"/>